<name>A0A6N7PIR6_9BACT</name>
<feature type="transmembrane region" description="Helical" evidence="1">
    <location>
        <begin position="6"/>
        <end position="28"/>
    </location>
</feature>
<accession>A0A6N7PIR6</accession>
<dbReference type="RefSeq" id="WP_153818738.1">
    <property type="nucleotide sequence ID" value="NZ_WJIE01000002.1"/>
</dbReference>
<dbReference type="Proteomes" id="UP000440224">
    <property type="component" value="Unassembled WGS sequence"/>
</dbReference>
<evidence type="ECO:0000256" key="1">
    <source>
        <dbReference type="SAM" id="Phobius"/>
    </source>
</evidence>
<evidence type="ECO:0000313" key="2">
    <source>
        <dbReference type="EMBL" id="MRG91878.1"/>
    </source>
</evidence>
<keyword evidence="1" id="KW-0472">Membrane</keyword>
<comment type="caution">
    <text evidence="2">The sequence shown here is derived from an EMBL/GenBank/DDBJ whole genome shotgun (WGS) entry which is preliminary data.</text>
</comment>
<dbReference type="EMBL" id="WJIE01000002">
    <property type="protein sequence ID" value="MRG91878.1"/>
    <property type="molecule type" value="Genomic_DNA"/>
</dbReference>
<organism evidence="2 3">
    <name type="scientific">Polyangium spumosum</name>
    <dbReference type="NCBI Taxonomy" id="889282"/>
    <lineage>
        <taxon>Bacteria</taxon>
        <taxon>Pseudomonadati</taxon>
        <taxon>Myxococcota</taxon>
        <taxon>Polyangia</taxon>
        <taxon>Polyangiales</taxon>
        <taxon>Polyangiaceae</taxon>
        <taxon>Polyangium</taxon>
    </lineage>
</organism>
<keyword evidence="3" id="KW-1185">Reference proteome</keyword>
<protein>
    <submittedName>
        <fullName evidence="2">Uncharacterized protein</fullName>
    </submittedName>
</protein>
<dbReference type="AlphaFoldDB" id="A0A6N7PIR6"/>
<feature type="transmembrane region" description="Helical" evidence="1">
    <location>
        <begin position="40"/>
        <end position="63"/>
    </location>
</feature>
<feature type="transmembrane region" description="Helical" evidence="1">
    <location>
        <begin position="69"/>
        <end position="87"/>
    </location>
</feature>
<sequence length="96" mass="9790">MEHAPLLAALLGALAGALEGFVLAIVVAHHQHRRGVKSGVSILPYLLFGSFSGGLTAGLAGIWLPLGAAVGAGAAAWPLLFGVLWILTQTSLRGRP</sequence>
<proteinExistence type="predicted"/>
<keyword evidence="1" id="KW-0812">Transmembrane</keyword>
<evidence type="ECO:0000313" key="3">
    <source>
        <dbReference type="Proteomes" id="UP000440224"/>
    </source>
</evidence>
<keyword evidence="1" id="KW-1133">Transmembrane helix</keyword>
<reference evidence="2 3" key="1">
    <citation type="submission" date="2019-10" db="EMBL/GenBank/DDBJ databases">
        <title>A soil myxobacterium in the family Polyangiaceae.</title>
        <authorList>
            <person name="Li Y."/>
            <person name="Wang J."/>
        </authorList>
    </citation>
    <scope>NUCLEOTIDE SEQUENCE [LARGE SCALE GENOMIC DNA]</scope>
    <source>
        <strain evidence="2 3">DSM 14734</strain>
    </source>
</reference>
<gene>
    <name evidence="2" type="ORF">GF068_08065</name>
</gene>